<dbReference type="OrthoDB" id="5817230at2759"/>
<dbReference type="GO" id="GO:0046872">
    <property type="term" value="F:metal ion binding"/>
    <property type="evidence" value="ECO:0007669"/>
    <property type="project" value="UniProtKB-KW"/>
</dbReference>
<keyword evidence="7 14" id="KW-0547">Nucleotide-binding</keyword>
<feature type="binding site" evidence="14">
    <location>
        <begin position="196"/>
        <end position="202"/>
    </location>
    <ligand>
        <name>GTP</name>
        <dbReference type="ChEBI" id="CHEBI:37565"/>
    </ligand>
</feature>
<dbReference type="PRINTS" id="PR00318">
    <property type="entry name" value="GPROTEINA"/>
</dbReference>
<keyword evidence="11" id="KW-0564">Palmitate</keyword>
<dbReference type="Gene3D" id="3.40.50.300">
    <property type="entry name" value="P-loop containing nucleotide triphosphate hydrolases"/>
    <property type="match status" value="1"/>
</dbReference>
<keyword evidence="4" id="KW-0963">Cytoplasm</keyword>
<dbReference type="GO" id="GO:0005829">
    <property type="term" value="C:cytosol"/>
    <property type="evidence" value="ECO:0007669"/>
    <property type="project" value="Ensembl"/>
</dbReference>
<dbReference type="GO" id="GO:0005834">
    <property type="term" value="C:heterotrimeric G-protein complex"/>
    <property type="evidence" value="ECO:0007669"/>
    <property type="project" value="TreeGrafter"/>
</dbReference>
<feature type="binding site" evidence="14">
    <location>
        <begin position="58"/>
        <end position="63"/>
    </location>
    <ligand>
        <name>GTP</name>
        <dbReference type="ChEBI" id="CHEBI:37565"/>
    </ligand>
</feature>
<dbReference type="GeneTree" id="ENSGT00940000157054"/>
<name>A0A8C6X2R0_NAJNA</name>
<dbReference type="GO" id="GO:0001569">
    <property type="term" value="P:branching involved in blood vessel morphogenesis"/>
    <property type="evidence" value="ECO:0007669"/>
    <property type="project" value="Ensembl"/>
</dbReference>
<evidence type="ECO:0000256" key="10">
    <source>
        <dbReference type="ARBA" id="ARBA00023136"/>
    </source>
</evidence>
<evidence type="ECO:0000256" key="8">
    <source>
        <dbReference type="ARBA" id="ARBA00022842"/>
    </source>
</evidence>
<keyword evidence="8 15" id="KW-0460">Magnesium</keyword>
<sequence length="376" mass="43961">MADFLPSRSSLSGCFPGCMLNSTEAEQQRRSKEIDKCLYREKTYVKRLVKILLLGAGESGKSTFLKQMRIIHGQDWDRAAREEFRATIYSNVIKGVRVLVDAREKLHIPWGNPANQTNGNKMMAFDTRSEVVQGMVQTYTFLQYLPTVRALWADSGIQHAYDRRREFQLGESIKYFLDNLDKLGDPDYLPSQQDILLARRPTKGIHEYDFEIKNVPFKMVDVGGQRSERKRWFECFDSVTSILFLVSSSEFDQVLMEDRLTNRLTESLNIFETIVNNRVFSNVSIILFLNKTDLLEEKVQKVSIKDYFLEFEGDPHNLTDVQKFLVDCFRTKRRDQQQKPLYHHFTTAINTENIRLVFRDVKDTILHDNLKQLMLQ</sequence>
<dbReference type="CDD" id="cd00066">
    <property type="entry name" value="G-alpha"/>
    <property type="match status" value="1"/>
</dbReference>
<keyword evidence="9 14" id="KW-0342">GTP-binding</keyword>
<dbReference type="SUPFAM" id="SSF52540">
    <property type="entry name" value="P-loop containing nucleoside triphosphate hydrolases"/>
    <property type="match status" value="1"/>
</dbReference>
<feature type="binding site" evidence="14">
    <location>
        <position position="348"/>
    </location>
    <ligand>
        <name>GTP</name>
        <dbReference type="ChEBI" id="CHEBI:37565"/>
    </ligand>
</feature>
<feature type="binding site" evidence="15">
    <location>
        <position position="202"/>
    </location>
    <ligand>
        <name>Mg(2+)</name>
        <dbReference type="ChEBI" id="CHEBI:18420"/>
    </ligand>
</feature>
<dbReference type="FunFam" id="3.40.50.300:FF:000692">
    <property type="entry name" value="Guanine nucleotide-binding protein subunit alpha"/>
    <property type="match status" value="1"/>
</dbReference>
<evidence type="ECO:0000256" key="2">
    <source>
        <dbReference type="ARBA" id="ARBA00004635"/>
    </source>
</evidence>
<reference evidence="16" key="2">
    <citation type="submission" date="2025-09" db="UniProtKB">
        <authorList>
            <consortium name="Ensembl"/>
        </authorList>
    </citation>
    <scope>IDENTIFICATION</scope>
</reference>
<dbReference type="GO" id="GO:0007189">
    <property type="term" value="P:adenylate cyclase-activating G protein-coupled receptor signaling pathway"/>
    <property type="evidence" value="ECO:0007669"/>
    <property type="project" value="Ensembl"/>
</dbReference>
<evidence type="ECO:0000256" key="14">
    <source>
        <dbReference type="PIRSR" id="PIRSR601019-1"/>
    </source>
</evidence>
<keyword evidence="17" id="KW-1185">Reference proteome</keyword>
<dbReference type="PANTHER" id="PTHR10218">
    <property type="entry name" value="GTP-BINDING PROTEIN ALPHA SUBUNIT"/>
    <property type="match status" value="1"/>
</dbReference>
<dbReference type="Gene3D" id="1.10.400.10">
    <property type="entry name" value="GI Alpha 1, domain 2-like"/>
    <property type="match status" value="1"/>
</dbReference>
<evidence type="ECO:0000256" key="11">
    <source>
        <dbReference type="ARBA" id="ARBA00023139"/>
    </source>
</evidence>
<accession>A0A8C6X2R0</accession>
<reference evidence="16" key="1">
    <citation type="submission" date="2025-08" db="UniProtKB">
        <authorList>
            <consortium name="Ensembl"/>
        </authorList>
    </citation>
    <scope>IDENTIFICATION</scope>
</reference>
<dbReference type="InterPro" id="IPR027417">
    <property type="entry name" value="P-loop_NTPase"/>
</dbReference>
<dbReference type="GO" id="GO:0098794">
    <property type="term" value="C:postsynapse"/>
    <property type="evidence" value="ECO:0007669"/>
    <property type="project" value="Ensembl"/>
</dbReference>
<evidence type="ECO:0000256" key="6">
    <source>
        <dbReference type="ARBA" id="ARBA00022723"/>
    </source>
</evidence>
<dbReference type="FunFam" id="1.10.400.10:FF:000004">
    <property type="entry name" value="Guanine nucleotide-binding protein subunit alpha-12"/>
    <property type="match status" value="1"/>
</dbReference>
<dbReference type="InterPro" id="IPR000469">
    <property type="entry name" value="Gprotein_alpha_12/13"/>
</dbReference>
<dbReference type="GO" id="GO:0008217">
    <property type="term" value="P:regulation of blood pressure"/>
    <property type="evidence" value="ECO:0007669"/>
    <property type="project" value="Ensembl"/>
</dbReference>
<evidence type="ECO:0000256" key="15">
    <source>
        <dbReference type="PIRSR" id="PIRSR601019-2"/>
    </source>
</evidence>
<proteinExistence type="inferred from homology"/>
<evidence type="ECO:0000256" key="12">
    <source>
        <dbReference type="ARBA" id="ARBA00023224"/>
    </source>
</evidence>
<keyword evidence="12" id="KW-0807">Transducer</keyword>
<dbReference type="GO" id="GO:0005525">
    <property type="term" value="F:GTP binding"/>
    <property type="evidence" value="ECO:0007669"/>
    <property type="project" value="UniProtKB-KW"/>
</dbReference>
<keyword evidence="6 15" id="KW-0479">Metal-binding</keyword>
<dbReference type="SMART" id="SM00275">
    <property type="entry name" value="G_alpha"/>
    <property type="match status" value="1"/>
</dbReference>
<organism evidence="16 17">
    <name type="scientific">Naja naja</name>
    <name type="common">Indian cobra</name>
    <dbReference type="NCBI Taxonomy" id="35670"/>
    <lineage>
        <taxon>Eukaryota</taxon>
        <taxon>Metazoa</taxon>
        <taxon>Chordata</taxon>
        <taxon>Craniata</taxon>
        <taxon>Vertebrata</taxon>
        <taxon>Euteleostomi</taxon>
        <taxon>Lepidosauria</taxon>
        <taxon>Squamata</taxon>
        <taxon>Bifurcata</taxon>
        <taxon>Unidentata</taxon>
        <taxon>Episquamata</taxon>
        <taxon>Toxicofera</taxon>
        <taxon>Serpentes</taxon>
        <taxon>Colubroidea</taxon>
        <taxon>Elapidae</taxon>
        <taxon>Elapinae</taxon>
        <taxon>Naja</taxon>
    </lineage>
</organism>
<dbReference type="GO" id="GO:0030168">
    <property type="term" value="P:platelet activation"/>
    <property type="evidence" value="ECO:0007669"/>
    <property type="project" value="Ensembl"/>
</dbReference>
<keyword evidence="13" id="KW-0449">Lipoprotein</keyword>
<dbReference type="PROSITE" id="PS51882">
    <property type="entry name" value="G_ALPHA"/>
    <property type="match status" value="1"/>
</dbReference>
<comment type="subcellular location">
    <subcellularLocation>
        <location evidence="1">Cytoplasm</location>
    </subcellularLocation>
    <subcellularLocation>
        <location evidence="2">Membrane</location>
        <topology evidence="2">Lipid-anchor</topology>
    </subcellularLocation>
</comment>
<comment type="similarity">
    <text evidence="3">Belongs to the G-alpha family. G(12) subfamily.</text>
</comment>
<evidence type="ECO:0000256" key="7">
    <source>
        <dbReference type="ARBA" id="ARBA00022741"/>
    </source>
</evidence>
<dbReference type="InterPro" id="IPR011025">
    <property type="entry name" value="GproteinA_insert"/>
</dbReference>
<dbReference type="Proteomes" id="UP000694559">
    <property type="component" value="Unplaced"/>
</dbReference>
<evidence type="ECO:0000256" key="9">
    <source>
        <dbReference type="ARBA" id="ARBA00023134"/>
    </source>
</evidence>
<dbReference type="PRINTS" id="PR00440">
    <property type="entry name" value="GPROTEINA12"/>
</dbReference>
<evidence type="ECO:0000256" key="3">
    <source>
        <dbReference type="ARBA" id="ARBA00010405"/>
    </source>
</evidence>
<keyword evidence="5" id="KW-0597">Phosphoprotein</keyword>
<dbReference type="GO" id="GO:0005634">
    <property type="term" value="C:nucleus"/>
    <property type="evidence" value="ECO:0007669"/>
    <property type="project" value="Ensembl"/>
</dbReference>
<dbReference type="GO" id="GO:0010762">
    <property type="term" value="P:regulation of fibroblast migration"/>
    <property type="evidence" value="ECO:0007669"/>
    <property type="project" value="Ensembl"/>
</dbReference>
<dbReference type="GO" id="GO:0030154">
    <property type="term" value="P:cell differentiation"/>
    <property type="evidence" value="ECO:0007669"/>
    <property type="project" value="Ensembl"/>
</dbReference>
<dbReference type="PANTHER" id="PTHR10218:SF85">
    <property type="entry name" value="GUANINE NUCLEOTIDE-BINDING PROTEIN SUBUNIT ALPHA-13"/>
    <property type="match status" value="1"/>
</dbReference>
<dbReference type="InterPro" id="IPR001019">
    <property type="entry name" value="Gprotein_alpha_su"/>
</dbReference>
<feature type="binding site" evidence="14">
    <location>
        <begin position="290"/>
        <end position="293"/>
    </location>
    <ligand>
        <name>GTP</name>
        <dbReference type="ChEBI" id="CHEBI:37565"/>
    </ligand>
</feature>
<evidence type="ECO:0000313" key="17">
    <source>
        <dbReference type="Proteomes" id="UP000694559"/>
    </source>
</evidence>
<evidence type="ECO:0000256" key="1">
    <source>
        <dbReference type="ARBA" id="ARBA00004496"/>
    </source>
</evidence>
<evidence type="ECO:0000256" key="13">
    <source>
        <dbReference type="ARBA" id="ARBA00023288"/>
    </source>
</evidence>
<dbReference type="GO" id="GO:0160221">
    <property type="term" value="P:Rho-activating G protein-coupled receptor signaling pathway"/>
    <property type="evidence" value="ECO:0007669"/>
    <property type="project" value="Ensembl"/>
</dbReference>
<protein>
    <submittedName>
        <fullName evidence="16">G protein subunit alpha 13</fullName>
    </submittedName>
</protein>
<dbReference type="GO" id="GO:0003925">
    <property type="term" value="F:G protein activity"/>
    <property type="evidence" value="ECO:0007669"/>
    <property type="project" value="Ensembl"/>
</dbReference>
<dbReference type="AlphaFoldDB" id="A0A8C6X2R0"/>
<evidence type="ECO:0000256" key="4">
    <source>
        <dbReference type="ARBA" id="ARBA00022490"/>
    </source>
</evidence>
<dbReference type="FunFam" id="3.40.50.300:FF:000754">
    <property type="entry name" value="Guanine nucleotide-binding protein subunit alpha-13"/>
    <property type="match status" value="1"/>
</dbReference>
<dbReference type="GO" id="GO:0007266">
    <property type="term" value="P:Rho protein signal transduction"/>
    <property type="evidence" value="ECO:0007669"/>
    <property type="project" value="Ensembl"/>
</dbReference>
<dbReference type="GO" id="GO:0150052">
    <property type="term" value="P:regulation of postsynapse assembly"/>
    <property type="evidence" value="ECO:0007669"/>
    <property type="project" value="Ensembl"/>
</dbReference>
<dbReference type="GO" id="GO:0031526">
    <property type="term" value="C:brush border membrane"/>
    <property type="evidence" value="ECO:0007669"/>
    <property type="project" value="TreeGrafter"/>
</dbReference>
<feature type="binding site" evidence="14">
    <location>
        <begin position="221"/>
        <end position="225"/>
    </location>
    <ligand>
        <name>GTP</name>
        <dbReference type="ChEBI" id="CHEBI:37565"/>
    </ligand>
</feature>
<dbReference type="GO" id="GO:0008360">
    <property type="term" value="P:regulation of cell shape"/>
    <property type="evidence" value="ECO:0007669"/>
    <property type="project" value="Ensembl"/>
</dbReference>
<dbReference type="GO" id="GO:0031752">
    <property type="term" value="F:D5 dopamine receptor binding"/>
    <property type="evidence" value="ECO:0007669"/>
    <property type="project" value="TreeGrafter"/>
</dbReference>
<dbReference type="GO" id="GO:0031683">
    <property type="term" value="F:G-protein beta/gamma-subunit complex binding"/>
    <property type="evidence" value="ECO:0007669"/>
    <property type="project" value="InterPro"/>
</dbReference>
<dbReference type="OMA" id="RFACMRC"/>
<evidence type="ECO:0000256" key="5">
    <source>
        <dbReference type="ARBA" id="ARBA00022553"/>
    </source>
</evidence>
<dbReference type="Ensembl" id="ENSNNAT00000005462.1">
    <property type="protein sequence ID" value="ENSNNAP00000005230.1"/>
    <property type="gene ID" value="ENSNNAG00000003496.1"/>
</dbReference>
<gene>
    <name evidence="16" type="primary">GNA13</name>
</gene>
<dbReference type="Pfam" id="PF00503">
    <property type="entry name" value="G-alpha"/>
    <property type="match status" value="1"/>
</dbReference>
<dbReference type="SUPFAM" id="SSF47895">
    <property type="entry name" value="Transducin (alpha subunit), insertion domain"/>
    <property type="match status" value="1"/>
</dbReference>
<feature type="binding site" evidence="15">
    <location>
        <position position="62"/>
    </location>
    <ligand>
        <name>Mg(2+)</name>
        <dbReference type="ChEBI" id="CHEBI:18420"/>
    </ligand>
</feature>
<keyword evidence="10" id="KW-0472">Membrane</keyword>
<evidence type="ECO:0000313" key="16">
    <source>
        <dbReference type="Ensembl" id="ENSNNAP00000005230.1"/>
    </source>
</evidence>